<dbReference type="InterPro" id="IPR011989">
    <property type="entry name" value="ARM-like"/>
</dbReference>
<dbReference type="RefSeq" id="WP_095413694.1">
    <property type="nucleotide sequence ID" value="NZ_CP018477.1"/>
</dbReference>
<accession>A0A286RAC8</accession>
<name>A0A286RAC8_9BACT</name>
<feature type="compositionally biased region" description="Basic and acidic residues" evidence="1">
    <location>
        <begin position="519"/>
        <end position="536"/>
    </location>
</feature>
<gene>
    <name evidence="2" type="ORF">THTE_0310</name>
</gene>
<dbReference type="Proteomes" id="UP000215086">
    <property type="component" value="Chromosome"/>
</dbReference>
<evidence type="ECO:0000313" key="2">
    <source>
        <dbReference type="EMBL" id="ASV72912.1"/>
    </source>
</evidence>
<dbReference type="Gene3D" id="1.25.10.10">
    <property type="entry name" value="Leucine-rich Repeat Variant"/>
    <property type="match status" value="3"/>
</dbReference>
<feature type="compositionally biased region" description="Low complexity" evidence="1">
    <location>
        <begin position="537"/>
        <end position="549"/>
    </location>
</feature>
<dbReference type="OrthoDB" id="231319at2"/>
<dbReference type="Pfam" id="PF13646">
    <property type="entry name" value="HEAT_2"/>
    <property type="match status" value="2"/>
</dbReference>
<evidence type="ECO:0000256" key="1">
    <source>
        <dbReference type="SAM" id="MobiDB-lite"/>
    </source>
</evidence>
<dbReference type="SMART" id="SM00567">
    <property type="entry name" value="EZ_HEAT"/>
    <property type="match status" value="3"/>
</dbReference>
<dbReference type="InterPro" id="IPR016024">
    <property type="entry name" value="ARM-type_fold"/>
</dbReference>
<dbReference type="EMBL" id="CP018477">
    <property type="protein sequence ID" value="ASV72912.1"/>
    <property type="molecule type" value="Genomic_DNA"/>
</dbReference>
<evidence type="ECO:0008006" key="4">
    <source>
        <dbReference type="Google" id="ProtNLM"/>
    </source>
</evidence>
<dbReference type="PANTHER" id="PTHR12697">
    <property type="entry name" value="PBS LYASE HEAT-LIKE PROTEIN"/>
    <property type="match status" value="1"/>
</dbReference>
<keyword evidence="3" id="KW-1185">Reference proteome</keyword>
<reference evidence="2 3" key="1">
    <citation type="journal article" name="Front. Microbiol.">
        <title>Sugar Metabolism of the First Thermophilic Planctomycete Thermogutta terrifontis: Comparative Genomic and Transcriptomic Approaches.</title>
        <authorList>
            <person name="Elcheninov A.G."/>
            <person name="Menzel P."/>
            <person name="Gudbergsdottir S.R."/>
            <person name="Slesarev A.I."/>
            <person name="Kadnikov V.V."/>
            <person name="Krogh A."/>
            <person name="Bonch-Osmolovskaya E.A."/>
            <person name="Peng X."/>
            <person name="Kublanov I.V."/>
        </authorList>
    </citation>
    <scope>NUCLEOTIDE SEQUENCE [LARGE SCALE GENOMIC DNA]</scope>
    <source>
        <strain evidence="2 3">R1</strain>
    </source>
</reference>
<proteinExistence type="predicted"/>
<dbReference type="PANTHER" id="PTHR12697:SF5">
    <property type="entry name" value="DEOXYHYPUSINE HYDROXYLASE"/>
    <property type="match status" value="1"/>
</dbReference>
<protein>
    <recommendedName>
        <fullName evidence="4">HEAT repeat protein</fullName>
    </recommendedName>
</protein>
<feature type="region of interest" description="Disordered" evidence="1">
    <location>
        <begin position="519"/>
        <end position="563"/>
    </location>
</feature>
<organism evidence="2 3">
    <name type="scientific">Thermogutta terrifontis</name>
    <dbReference type="NCBI Taxonomy" id="1331910"/>
    <lineage>
        <taxon>Bacteria</taxon>
        <taxon>Pseudomonadati</taxon>
        <taxon>Planctomycetota</taxon>
        <taxon>Planctomycetia</taxon>
        <taxon>Pirellulales</taxon>
        <taxon>Thermoguttaceae</taxon>
        <taxon>Thermogutta</taxon>
    </lineage>
</organism>
<evidence type="ECO:0000313" key="3">
    <source>
        <dbReference type="Proteomes" id="UP000215086"/>
    </source>
</evidence>
<dbReference type="SUPFAM" id="SSF48371">
    <property type="entry name" value="ARM repeat"/>
    <property type="match status" value="1"/>
</dbReference>
<sequence length="563" mass="62806">MHPPWEKTFDWLGTTGNRAAVELLLRALKSETLGIRRAALLALMRRPEKDAHLVVLQEIDRTDDGWRDCFKTLPSAFQEFLRDQLVHGDPNRRREVCQFLVDTDQFDFVPLLAHLLENRKVEPRDALASTLHALCRKLGTLVETSPAGNEATHIMRTAEQVRRALNIAADRYAKHEAPEILESLLLLSTGYSRLFLEIIRQPGHAARGVLLHLLTTDTSSATLKVLCDFLNQPDAPQEVLRIISRRADLPFLRHWLHTVSRPLPATVRRHLKSLRSLKLLENLEGLLPILDETEQSALVEIVVHSGVSRQEALRVVGKVLTEGLPGARRAAAEALADFHGAEANELALRAMSDPDPLVQAAILPQLRQRGVVGALPHIIRLLESPHPAVRKAARKCLREFSFSRFLQVWDLLPADIRQNTGMLVKRVDGRTSLLLRAELLSPFRLRRLRALSVAQELNLVPRVESAIIPLLKDEDHAVRAEAAAALAQSDSVWSYQALVDALEDPNAVVRAIAQRSLELRRQRQESAERSAKETEKPSPSQPTATAPSSMDAARVAPENAPSP</sequence>
<dbReference type="KEGG" id="ttf:THTE_0310"/>
<dbReference type="AlphaFoldDB" id="A0A286RAC8"/>
<dbReference type="GO" id="GO:0016491">
    <property type="term" value="F:oxidoreductase activity"/>
    <property type="evidence" value="ECO:0007669"/>
    <property type="project" value="TreeGrafter"/>
</dbReference>
<dbReference type="InterPro" id="IPR004155">
    <property type="entry name" value="PBS_lyase_HEAT"/>
</dbReference>